<proteinExistence type="predicted"/>
<dbReference type="AlphaFoldDB" id="A0A0V1AXC7"/>
<organism evidence="1 2">
    <name type="scientific">Trichinella spiralis</name>
    <name type="common">Trichina worm</name>
    <dbReference type="NCBI Taxonomy" id="6334"/>
    <lineage>
        <taxon>Eukaryota</taxon>
        <taxon>Metazoa</taxon>
        <taxon>Ecdysozoa</taxon>
        <taxon>Nematoda</taxon>
        <taxon>Enoplea</taxon>
        <taxon>Dorylaimia</taxon>
        <taxon>Trichinellida</taxon>
        <taxon>Trichinellidae</taxon>
        <taxon>Trichinella</taxon>
    </lineage>
</organism>
<dbReference type="InParanoid" id="A0A0V1AXC7"/>
<sequence length="61" mass="7627">MSNDFLKFLFNFTKKSIHDYQLQINPFVKYNFRMKLNSINIFQRRHLPEGEEEEEEDQNWK</sequence>
<comment type="caution">
    <text evidence="1">The sequence shown here is derived from an EMBL/GenBank/DDBJ whole genome shotgun (WGS) entry which is preliminary data.</text>
</comment>
<accession>A0A0V1AXC7</accession>
<reference evidence="1 2" key="1">
    <citation type="submission" date="2015-01" db="EMBL/GenBank/DDBJ databases">
        <title>Evolution of Trichinella species and genotypes.</title>
        <authorList>
            <person name="Korhonen P.K."/>
            <person name="Edoardo P."/>
            <person name="Giuseppe L.R."/>
            <person name="Gasser R.B."/>
        </authorList>
    </citation>
    <scope>NUCLEOTIDE SEQUENCE [LARGE SCALE GENOMIC DNA]</scope>
    <source>
        <strain evidence="1">ISS3</strain>
    </source>
</reference>
<gene>
    <name evidence="1" type="ORF">T01_1030</name>
</gene>
<evidence type="ECO:0000313" key="1">
    <source>
        <dbReference type="EMBL" id="KRY28899.1"/>
    </source>
</evidence>
<protein>
    <submittedName>
        <fullName evidence="1">Uncharacterized protein</fullName>
    </submittedName>
</protein>
<keyword evidence="2" id="KW-1185">Reference proteome</keyword>
<name>A0A0V1AXC7_TRISP</name>
<evidence type="ECO:0000313" key="2">
    <source>
        <dbReference type="Proteomes" id="UP000054776"/>
    </source>
</evidence>
<dbReference type="Proteomes" id="UP000054776">
    <property type="component" value="Unassembled WGS sequence"/>
</dbReference>
<dbReference type="EMBL" id="JYDH01000187">
    <property type="protein sequence ID" value="KRY28899.1"/>
    <property type="molecule type" value="Genomic_DNA"/>
</dbReference>